<reference evidence="1 2" key="1">
    <citation type="journal article" date="2023" name="Sci. Data">
        <title>Genome assembly of the Korean intertidal mud-creeper Batillaria attramentaria.</title>
        <authorList>
            <person name="Patra A.K."/>
            <person name="Ho P.T."/>
            <person name="Jun S."/>
            <person name="Lee S.J."/>
            <person name="Kim Y."/>
            <person name="Won Y.J."/>
        </authorList>
    </citation>
    <scope>NUCLEOTIDE SEQUENCE [LARGE SCALE GENOMIC DNA]</scope>
    <source>
        <strain evidence="1">Wonlab-2016</strain>
    </source>
</reference>
<organism evidence="1 2">
    <name type="scientific">Batillaria attramentaria</name>
    <dbReference type="NCBI Taxonomy" id="370345"/>
    <lineage>
        <taxon>Eukaryota</taxon>
        <taxon>Metazoa</taxon>
        <taxon>Spiralia</taxon>
        <taxon>Lophotrochozoa</taxon>
        <taxon>Mollusca</taxon>
        <taxon>Gastropoda</taxon>
        <taxon>Caenogastropoda</taxon>
        <taxon>Sorbeoconcha</taxon>
        <taxon>Cerithioidea</taxon>
        <taxon>Batillariidae</taxon>
        <taxon>Batillaria</taxon>
    </lineage>
</organism>
<gene>
    <name evidence="1" type="ORF">BaRGS_00005724</name>
</gene>
<keyword evidence="2" id="KW-1185">Reference proteome</keyword>
<protein>
    <submittedName>
        <fullName evidence="1">Uncharacterized protein</fullName>
    </submittedName>
</protein>
<evidence type="ECO:0000313" key="1">
    <source>
        <dbReference type="EMBL" id="KAK7503098.1"/>
    </source>
</evidence>
<comment type="caution">
    <text evidence="1">The sequence shown here is derived from an EMBL/GenBank/DDBJ whole genome shotgun (WGS) entry which is preliminary data.</text>
</comment>
<dbReference type="EMBL" id="JACVVK020000022">
    <property type="protein sequence ID" value="KAK7503098.1"/>
    <property type="molecule type" value="Genomic_DNA"/>
</dbReference>
<dbReference type="Proteomes" id="UP001519460">
    <property type="component" value="Unassembled WGS sequence"/>
</dbReference>
<dbReference type="AlphaFoldDB" id="A0ABD0LV52"/>
<evidence type="ECO:0000313" key="2">
    <source>
        <dbReference type="Proteomes" id="UP001519460"/>
    </source>
</evidence>
<proteinExistence type="predicted"/>
<name>A0ABD0LV52_9CAEN</name>
<sequence>MMSRMRICIRRQKPGAKGNIAGGWRRAETAMENRALVNSDGDSLLIQRRGSVSGYTRTPALHAGAKKESKQNGLLLGLGVSAYCQLREKGG</sequence>
<accession>A0ABD0LV52</accession>